<feature type="transmembrane region" description="Helical" evidence="1">
    <location>
        <begin position="138"/>
        <end position="159"/>
    </location>
</feature>
<proteinExistence type="predicted"/>
<dbReference type="CDD" id="cd06180">
    <property type="entry name" value="MFS_YjiJ"/>
    <property type="match status" value="1"/>
</dbReference>
<evidence type="ECO:0000313" key="2">
    <source>
        <dbReference type="EMBL" id="OQM41407.1"/>
    </source>
</evidence>
<dbReference type="RefSeq" id="WP_016151561.1">
    <property type="nucleotide sequence ID" value="NZ_CP077405.1"/>
</dbReference>
<dbReference type="InterPro" id="IPR036259">
    <property type="entry name" value="MFS_trans_sf"/>
</dbReference>
<feature type="transmembrane region" description="Helical" evidence="1">
    <location>
        <begin position="333"/>
        <end position="355"/>
    </location>
</feature>
<dbReference type="InterPro" id="IPR010645">
    <property type="entry name" value="MFS_4"/>
</dbReference>
<feature type="transmembrane region" description="Helical" evidence="1">
    <location>
        <begin position="84"/>
        <end position="102"/>
    </location>
</feature>
<feature type="transmembrane region" description="Helical" evidence="1">
    <location>
        <begin position="212"/>
        <end position="235"/>
    </location>
</feature>
<feature type="transmembrane region" description="Helical" evidence="1">
    <location>
        <begin position="247"/>
        <end position="266"/>
    </location>
</feature>
<evidence type="ECO:0000256" key="1">
    <source>
        <dbReference type="SAM" id="Phobius"/>
    </source>
</evidence>
<feature type="transmembrane region" description="Helical" evidence="1">
    <location>
        <begin position="299"/>
        <end position="321"/>
    </location>
</feature>
<dbReference type="GO" id="GO:0005886">
    <property type="term" value="C:plasma membrane"/>
    <property type="evidence" value="ECO:0007669"/>
    <property type="project" value="TreeGrafter"/>
</dbReference>
<keyword evidence="1" id="KW-0812">Transmembrane</keyword>
<sequence length="395" mass="41808">MSQGSPDSNRHAISVALFGMLVLTLGMGIGRFLYTPMLPVLLSEGQFTFDQLSWIASANYAGYLAGSLLFSFGLFHLPSRLRPMLLTSALATAGLILAMASVKQPALVMLIRFLAGVASAGMMIFGSMIVLHHTRHPFVIAALFSGVGAGILLGNEYVISGLHFALSSHTLWLGAAAASAVFFVLLVMLLPSRDHALPAAAPVKTEHQPMSWWLLALLYGLAGFGYIIVATYLPLMAKSAGSPLLTAHLWSLVGISIIPGCFAWLWAARRWGVLQCLTANLLIQSACVVMTLASDSLPLLVISSVGFGATFMGTTSLVMPLARQLSVPRNINLLGLVTLTYGIGQILGPLLTSLLGSGAQAIVNATLCGAVALFIAALISLTQLYKQRFASPKRV</sequence>
<feature type="transmembrane region" description="Helical" evidence="1">
    <location>
        <begin position="171"/>
        <end position="191"/>
    </location>
</feature>
<gene>
    <name evidence="2" type="ORF">BZK42_15555</name>
</gene>
<feature type="transmembrane region" description="Helical" evidence="1">
    <location>
        <begin position="273"/>
        <end position="293"/>
    </location>
</feature>
<feature type="transmembrane region" description="Helical" evidence="1">
    <location>
        <begin position="108"/>
        <end position="131"/>
    </location>
</feature>
<feature type="transmembrane region" description="Helical" evidence="1">
    <location>
        <begin position="54"/>
        <end position="77"/>
    </location>
</feature>
<dbReference type="PANTHER" id="PTHR23537:SF1">
    <property type="entry name" value="SUGAR TRANSPORTER"/>
    <property type="match status" value="1"/>
</dbReference>
<keyword evidence="1" id="KW-1133">Transmembrane helix</keyword>
<feature type="transmembrane region" description="Helical" evidence="1">
    <location>
        <begin position="361"/>
        <end position="385"/>
    </location>
</feature>
<comment type="caution">
    <text evidence="2">The sequence shown here is derived from an EMBL/GenBank/DDBJ whole genome shotgun (WGS) entry which is preliminary data.</text>
</comment>
<reference evidence="2 3" key="1">
    <citation type="submission" date="2017-03" db="EMBL/GenBank/DDBJ databases">
        <authorList>
            <person name="Afonso C.L."/>
            <person name="Miller P.J."/>
            <person name="Scott M.A."/>
            <person name="Spackman E."/>
            <person name="Goraichik I."/>
            <person name="Dimitrov K.M."/>
            <person name="Suarez D.L."/>
            <person name="Swayne D.E."/>
        </authorList>
    </citation>
    <scope>NUCLEOTIDE SEQUENCE [LARGE SCALE GENOMIC DNA]</scope>
    <source>
        <strain evidence="2 3">ATCC 51113</strain>
    </source>
</reference>
<dbReference type="SUPFAM" id="SSF103473">
    <property type="entry name" value="MFS general substrate transporter"/>
    <property type="match status" value="1"/>
</dbReference>
<organism evidence="2 3">
    <name type="scientific">Citrobacter braakii</name>
    <dbReference type="NCBI Taxonomy" id="57706"/>
    <lineage>
        <taxon>Bacteria</taxon>
        <taxon>Pseudomonadati</taxon>
        <taxon>Pseudomonadota</taxon>
        <taxon>Gammaproteobacteria</taxon>
        <taxon>Enterobacterales</taxon>
        <taxon>Enterobacteriaceae</taxon>
        <taxon>Citrobacter</taxon>
        <taxon>Citrobacter freundii complex</taxon>
    </lineage>
</organism>
<dbReference type="Pfam" id="PF06779">
    <property type="entry name" value="MFS_4"/>
    <property type="match status" value="1"/>
</dbReference>
<protein>
    <submittedName>
        <fullName evidence="2">MFS transporter</fullName>
    </submittedName>
</protein>
<dbReference type="EMBL" id="NAEW01000006">
    <property type="protein sequence ID" value="OQM41407.1"/>
    <property type="molecule type" value="Genomic_DNA"/>
</dbReference>
<name>A0A1V8NYH4_CITBR</name>
<evidence type="ECO:0000313" key="3">
    <source>
        <dbReference type="Proteomes" id="UP000192573"/>
    </source>
</evidence>
<feature type="transmembrane region" description="Helical" evidence="1">
    <location>
        <begin position="12"/>
        <end position="34"/>
    </location>
</feature>
<accession>A0A1V8NYH4</accession>
<dbReference type="AlphaFoldDB" id="A0A1V8NYH4"/>
<keyword evidence="1" id="KW-0472">Membrane</keyword>
<dbReference type="Proteomes" id="UP000192573">
    <property type="component" value="Unassembled WGS sequence"/>
</dbReference>
<dbReference type="PANTHER" id="PTHR23537">
    <property type="match status" value="1"/>
</dbReference>
<dbReference type="Gene3D" id="1.20.1250.20">
    <property type="entry name" value="MFS general substrate transporter like domains"/>
    <property type="match status" value="2"/>
</dbReference>